<reference evidence="2" key="1">
    <citation type="journal article" date="2022" name="Nat. Commun.">
        <title>Chromosome evolution and the genetic basis of agronomically important traits in greater yam.</title>
        <authorList>
            <person name="Bredeson J.V."/>
            <person name="Lyons J.B."/>
            <person name="Oniyinde I.O."/>
            <person name="Okereke N.R."/>
            <person name="Kolade O."/>
            <person name="Nnabue I."/>
            <person name="Nwadili C.O."/>
            <person name="Hribova E."/>
            <person name="Parker M."/>
            <person name="Nwogha J."/>
            <person name="Shu S."/>
            <person name="Carlson J."/>
            <person name="Kariba R."/>
            <person name="Muthemba S."/>
            <person name="Knop K."/>
            <person name="Barton G.J."/>
            <person name="Sherwood A.V."/>
            <person name="Lopez-Montes A."/>
            <person name="Asiedu R."/>
            <person name="Jamnadass R."/>
            <person name="Muchugi A."/>
            <person name="Goodstein D."/>
            <person name="Egesi C.N."/>
            <person name="Featherston J."/>
            <person name="Asfaw A."/>
            <person name="Simpson G.G."/>
            <person name="Dolezel J."/>
            <person name="Hendre P.S."/>
            <person name="Van Deynze A."/>
            <person name="Kumar P.L."/>
            <person name="Obidiegwu J.E."/>
            <person name="Bhattacharjee R."/>
            <person name="Rokhsar D.S."/>
        </authorList>
    </citation>
    <scope>NUCLEOTIDE SEQUENCE [LARGE SCALE GENOMIC DNA]</scope>
    <source>
        <strain evidence="2">cv. TDa95/00328</strain>
    </source>
</reference>
<comment type="caution">
    <text evidence="1">The sequence shown here is derived from an EMBL/GenBank/DDBJ whole genome shotgun (WGS) entry which is preliminary data.</text>
</comment>
<accession>A0ACB7W6Q3</accession>
<evidence type="ECO:0000313" key="1">
    <source>
        <dbReference type="EMBL" id="KAH7683275.1"/>
    </source>
</evidence>
<protein>
    <submittedName>
        <fullName evidence="1">Uncharacterized protein</fullName>
    </submittedName>
</protein>
<evidence type="ECO:0000313" key="2">
    <source>
        <dbReference type="Proteomes" id="UP000827976"/>
    </source>
</evidence>
<keyword evidence="2" id="KW-1185">Reference proteome</keyword>
<proteinExistence type="predicted"/>
<sequence>MASKDGEAVCSFAMWCWTSTLCMIFRPFKSMSYPFLF</sequence>
<name>A0ACB7W6Q3_DIOAL</name>
<dbReference type="EMBL" id="CM037015">
    <property type="protein sequence ID" value="KAH7683275.1"/>
    <property type="molecule type" value="Genomic_DNA"/>
</dbReference>
<dbReference type="Proteomes" id="UP000827976">
    <property type="component" value="Chromosome 5"/>
</dbReference>
<gene>
    <name evidence="1" type="ORF">IHE45_05G172700</name>
</gene>
<organism evidence="1 2">
    <name type="scientific">Dioscorea alata</name>
    <name type="common">Purple yam</name>
    <dbReference type="NCBI Taxonomy" id="55571"/>
    <lineage>
        <taxon>Eukaryota</taxon>
        <taxon>Viridiplantae</taxon>
        <taxon>Streptophyta</taxon>
        <taxon>Embryophyta</taxon>
        <taxon>Tracheophyta</taxon>
        <taxon>Spermatophyta</taxon>
        <taxon>Magnoliopsida</taxon>
        <taxon>Liliopsida</taxon>
        <taxon>Dioscoreales</taxon>
        <taxon>Dioscoreaceae</taxon>
        <taxon>Dioscorea</taxon>
    </lineage>
</organism>